<dbReference type="EMBL" id="JACNJZ010000194">
    <property type="protein sequence ID" value="MBC8318876.1"/>
    <property type="molecule type" value="Genomic_DNA"/>
</dbReference>
<dbReference type="AlphaFoldDB" id="A0A8J6TDK2"/>
<dbReference type="Proteomes" id="UP000614424">
    <property type="component" value="Unassembled WGS sequence"/>
</dbReference>
<evidence type="ECO:0000256" key="1">
    <source>
        <dbReference type="SAM" id="MobiDB-lite"/>
    </source>
</evidence>
<sequence>MSIQKKKMAAMAAVLFHLQAAEELHETSLPGSGTQHPSSASPSMWNHSSNQAQMMMRNLIQMRMVPGLKG</sequence>
<evidence type="ECO:0000313" key="2">
    <source>
        <dbReference type="EMBL" id="MBC8318876.1"/>
    </source>
</evidence>
<reference evidence="2 3" key="1">
    <citation type="submission" date="2020-08" db="EMBL/GenBank/DDBJ databases">
        <title>Bridging the membrane lipid divide: bacteria of the FCB group superphylum have the potential to synthesize archaeal ether lipids.</title>
        <authorList>
            <person name="Villanueva L."/>
            <person name="Von Meijenfeldt F.A.B."/>
            <person name="Westbye A.B."/>
            <person name="Yadav S."/>
            <person name="Hopmans E.C."/>
            <person name="Dutilh B.E."/>
            <person name="Sinninghe Damste J.S."/>
        </authorList>
    </citation>
    <scope>NUCLEOTIDE SEQUENCE [LARGE SCALE GENOMIC DNA]</scope>
    <source>
        <strain evidence="2">NIOZ-UU47</strain>
    </source>
</reference>
<feature type="region of interest" description="Disordered" evidence="1">
    <location>
        <begin position="26"/>
        <end position="46"/>
    </location>
</feature>
<accession>A0A8J6TDK2</accession>
<comment type="caution">
    <text evidence="2">The sequence shown here is derived from an EMBL/GenBank/DDBJ whole genome shotgun (WGS) entry which is preliminary data.</text>
</comment>
<feature type="compositionally biased region" description="Polar residues" evidence="1">
    <location>
        <begin position="29"/>
        <end position="46"/>
    </location>
</feature>
<proteinExistence type="predicted"/>
<name>A0A8J6TDK2_9BACT</name>
<gene>
    <name evidence="2" type="ORF">H8E41_13315</name>
</gene>
<evidence type="ECO:0000313" key="3">
    <source>
        <dbReference type="Proteomes" id="UP000614424"/>
    </source>
</evidence>
<protein>
    <submittedName>
        <fullName evidence="2">Uncharacterized protein</fullName>
    </submittedName>
</protein>
<organism evidence="2 3">
    <name type="scientific">Candidatus Desulfobia pelagia</name>
    <dbReference type="NCBI Taxonomy" id="2841692"/>
    <lineage>
        <taxon>Bacteria</taxon>
        <taxon>Pseudomonadati</taxon>
        <taxon>Thermodesulfobacteriota</taxon>
        <taxon>Desulfobulbia</taxon>
        <taxon>Desulfobulbales</taxon>
        <taxon>Desulfobulbaceae</taxon>
        <taxon>Candidatus Desulfobia</taxon>
    </lineage>
</organism>